<comment type="similarity">
    <text evidence="2">Belongs to the peptidase M50B family.</text>
</comment>
<dbReference type="PANTHER" id="PTHR39188:SF3">
    <property type="entry name" value="STAGE IV SPORULATION PROTEIN FB"/>
    <property type="match status" value="1"/>
</dbReference>
<sequence>MQGGIRVGALFGIPLYLDPSWFVIALLVTWGNSLRWRELYPDWPGSWVWGVGLLLALGLFGSVLLHELGHSLVAKAQGVKVRSITLFLFGGVATLERESRTPMQALRVAVAGPVVSLGLAGILGAMVWLLGGERLLLELSQAQDETLRPILTAFTEKIGLKRVVISAIAWNLASINLVLGVFNLLPGLPLDGGQVLKACIWQVTGSPFRGVQWAAGSGWILGILGMVLGVLTLFSGGIWLFLIGWFMAINAQTYRQYSVLQEMLLKTLVHQIMSREFRVLGAELCLRDFVDLYCLPAQTPEIYFAEADGRYLGLVDSGRLSRIERSQWSSASLATIVIPLDELPKVREQDNLAQAIIALGDDHAWLLVRSPVGGVQGLVLRGDVLKPLAPFLGLSGSDLERVNREGRYPQGLNLVPLAQKALEMAAALPETQH</sequence>
<comment type="subcellular location">
    <subcellularLocation>
        <location evidence="1">Cell membrane</location>
        <topology evidence="1">Multi-pass membrane protein</topology>
    </subcellularLocation>
</comment>
<feature type="active site" evidence="14">
    <location>
        <position position="67"/>
    </location>
</feature>
<evidence type="ECO:0000256" key="14">
    <source>
        <dbReference type="PIRSR" id="PIRSR006404-1"/>
    </source>
</evidence>
<dbReference type="OrthoDB" id="166377at2"/>
<keyword evidence="4" id="KW-0645">Protease</keyword>
<dbReference type="InterPro" id="IPR016483">
    <property type="entry name" value="UCP006404_Pept_M50_CBS"/>
</dbReference>
<dbReference type="InterPro" id="IPR008915">
    <property type="entry name" value="Peptidase_M50"/>
</dbReference>
<keyword evidence="10 16" id="KW-1133">Transmembrane helix</keyword>
<evidence type="ECO:0000256" key="3">
    <source>
        <dbReference type="ARBA" id="ARBA00022475"/>
    </source>
</evidence>
<proteinExistence type="inferred from homology"/>
<keyword evidence="9 15" id="KW-0862">Zinc</keyword>
<keyword evidence="5 16" id="KW-0812">Transmembrane</keyword>
<accession>A0A1J0AFU1</accession>
<evidence type="ECO:0000256" key="8">
    <source>
        <dbReference type="ARBA" id="ARBA00022801"/>
    </source>
</evidence>
<evidence type="ECO:0000256" key="7">
    <source>
        <dbReference type="ARBA" id="ARBA00022737"/>
    </source>
</evidence>
<feature type="transmembrane region" description="Helical" evidence="16">
    <location>
        <begin position="47"/>
        <end position="67"/>
    </location>
</feature>
<keyword evidence="8" id="KW-0378">Hydrolase</keyword>
<keyword evidence="19" id="KW-1185">Reference proteome</keyword>
<dbReference type="GO" id="GO:0008237">
    <property type="term" value="F:metallopeptidase activity"/>
    <property type="evidence" value="ECO:0007669"/>
    <property type="project" value="UniProtKB-KW"/>
</dbReference>
<keyword evidence="12" id="KW-0129">CBS domain</keyword>
<feature type="transmembrane region" description="Helical" evidence="16">
    <location>
        <begin position="108"/>
        <end position="130"/>
    </location>
</feature>
<protein>
    <submittedName>
        <fullName evidence="18">Peptidase M50</fullName>
    </submittedName>
</protein>
<evidence type="ECO:0000256" key="6">
    <source>
        <dbReference type="ARBA" id="ARBA00022723"/>
    </source>
</evidence>
<comment type="cofactor">
    <cofactor evidence="15">
        <name>Zn(2+)</name>
        <dbReference type="ChEBI" id="CHEBI:29105"/>
    </cofactor>
    <text evidence="15">Binds 1 zinc ion per subunit.</text>
</comment>
<dbReference type="CDD" id="cd06164">
    <property type="entry name" value="S2P-M50_SpoIVFB_CBS"/>
    <property type="match status" value="1"/>
</dbReference>
<gene>
    <name evidence="18" type="ORF">GlitD10_2466</name>
</gene>
<feature type="transmembrane region" description="Helical" evidence="16">
    <location>
        <begin position="219"/>
        <end position="248"/>
    </location>
</feature>
<keyword evidence="13 16" id="KW-0472">Membrane</keyword>
<dbReference type="RefSeq" id="WP_071455189.1">
    <property type="nucleotide sequence ID" value="NZ_CP017675.1"/>
</dbReference>
<dbReference type="GO" id="GO:0006508">
    <property type="term" value="P:proteolysis"/>
    <property type="evidence" value="ECO:0007669"/>
    <property type="project" value="UniProtKB-KW"/>
</dbReference>
<dbReference type="EMBL" id="CP017675">
    <property type="protein sequence ID" value="APB34802.1"/>
    <property type="molecule type" value="Genomic_DNA"/>
</dbReference>
<evidence type="ECO:0000256" key="4">
    <source>
        <dbReference type="ARBA" id="ARBA00022670"/>
    </source>
</evidence>
<evidence type="ECO:0000256" key="15">
    <source>
        <dbReference type="PIRSR" id="PIRSR006404-2"/>
    </source>
</evidence>
<feature type="domain" description="Peptidase M50" evidence="17">
    <location>
        <begin position="55"/>
        <end position="207"/>
    </location>
</feature>
<feature type="transmembrane region" description="Helical" evidence="16">
    <location>
        <begin position="79"/>
        <end position="96"/>
    </location>
</feature>
<feature type="binding site" evidence="15">
    <location>
        <position position="70"/>
    </location>
    <ligand>
        <name>Zn(2+)</name>
        <dbReference type="ChEBI" id="CHEBI:29105"/>
        <note>catalytic</note>
    </ligand>
</feature>
<dbReference type="AlphaFoldDB" id="A0A1J0AFU1"/>
<feature type="binding site" evidence="15">
    <location>
        <position position="191"/>
    </location>
    <ligand>
        <name>Zn(2+)</name>
        <dbReference type="ChEBI" id="CHEBI:29105"/>
        <note>catalytic</note>
    </ligand>
</feature>
<evidence type="ECO:0000256" key="11">
    <source>
        <dbReference type="ARBA" id="ARBA00023049"/>
    </source>
</evidence>
<evidence type="ECO:0000256" key="5">
    <source>
        <dbReference type="ARBA" id="ARBA00022692"/>
    </source>
</evidence>
<feature type="transmembrane region" description="Helical" evidence="16">
    <location>
        <begin position="7"/>
        <end position="27"/>
    </location>
</feature>
<dbReference type="InterPro" id="IPR046342">
    <property type="entry name" value="CBS_dom_sf"/>
</dbReference>
<evidence type="ECO:0000256" key="13">
    <source>
        <dbReference type="ARBA" id="ARBA00023136"/>
    </source>
</evidence>
<evidence type="ECO:0000256" key="16">
    <source>
        <dbReference type="SAM" id="Phobius"/>
    </source>
</evidence>
<dbReference type="KEGG" id="glt:GlitD10_2466"/>
<evidence type="ECO:0000256" key="12">
    <source>
        <dbReference type="ARBA" id="ARBA00023122"/>
    </source>
</evidence>
<evidence type="ECO:0000256" key="1">
    <source>
        <dbReference type="ARBA" id="ARBA00004651"/>
    </source>
</evidence>
<keyword evidence="6 15" id="KW-0479">Metal-binding</keyword>
<dbReference type="PIRSF" id="PIRSF006404">
    <property type="entry name" value="UCP006404_Pept_M50_CBS"/>
    <property type="match status" value="1"/>
</dbReference>
<dbReference type="Proteomes" id="UP000180235">
    <property type="component" value="Chromosome"/>
</dbReference>
<evidence type="ECO:0000313" key="18">
    <source>
        <dbReference type="EMBL" id="APB34802.1"/>
    </source>
</evidence>
<evidence type="ECO:0000256" key="2">
    <source>
        <dbReference type="ARBA" id="ARBA00007931"/>
    </source>
</evidence>
<organism evidence="18 19">
    <name type="scientific">Gloeomargarita lithophora Alchichica-D10</name>
    <dbReference type="NCBI Taxonomy" id="1188229"/>
    <lineage>
        <taxon>Bacteria</taxon>
        <taxon>Bacillati</taxon>
        <taxon>Cyanobacteriota</taxon>
        <taxon>Cyanophyceae</taxon>
        <taxon>Gloeomargaritales</taxon>
        <taxon>Gloeomargaritaceae</taxon>
        <taxon>Gloeomargarita</taxon>
    </lineage>
</organism>
<dbReference type="GO" id="GO:0005886">
    <property type="term" value="C:plasma membrane"/>
    <property type="evidence" value="ECO:0007669"/>
    <property type="project" value="UniProtKB-SubCell"/>
</dbReference>
<feature type="binding site" evidence="15">
    <location>
        <position position="66"/>
    </location>
    <ligand>
        <name>Zn(2+)</name>
        <dbReference type="ChEBI" id="CHEBI:29105"/>
        <note>catalytic</note>
    </ligand>
</feature>
<dbReference type="STRING" id="1188229.GlitD10_2466"/>
<name>A0A1J0AFU1_9CYAN</name>
<keyword evidence="3" id="KW-1003">Cell membrane</keyword>
<dbReference type="GO" id="GO:0046872">
    <property type="term" value="F:metal ion binding"/>
    <property type="evidence" value="ECO:0007669"/>
    <property type="project" value="UniProtKB-KW"/>
</dbReference>
<feature type="transmembrane region" description="Helical" evidence="16">
    <location>
        <begin position="163"/>
        <end position="185"/>
    </location>
</feature>
<keyword evidence="7" id="KW-0677">Repeat</keyword>
<dbReference type="Pfam" id="PF02163">
    <property type="entry name" value="Peptidase_M50"/>
    <property type="match status" value="1"/>
</dbReference>
<keyword evidence="11" id="KW-0482">Metalloprotease</keyword>
<evidence type="ECO:0000256" key="9">
    <source>
        <dbReference type="ARBA" id="ARBA00022833"/>
    </source>
</evidence>
<dbReference type="PANTHER" id="PTHR39188">
    <property type="entry name" value="MEMBRANE-ASSOCIATED ZINC METALLOPROTEASE M50B"/>
    <property type="match status" value="1"/>
</dbReference>
<dbReference type="SUPFAM" id="SSF54631">
    <property type="entry name" value="CBS-domain pair"/>
    <property type="match status" value="1"/>
</dbReference>
<evidence type="ECO:0000256" key="10">
    <source>
        <dbReference type="ARBA" id="ARBA00022989"/>
    </source>
</evidence>
<evidence type="ECO:0000259" key="17">
    <source>
        <dbReference type="Pfam" id="PF02163"/>
    </source>
</evidence>
<evidence type="ECO:0000313" key="19">
    <source>
        <dbReference type="Proteomes" id="UP000180235"/>
    </source>
</evidence>
<reference evidence="18 19" key="1">
    <citation type="submission" date="2016-10" db="EMBL/GenBank/DDBJ databases">
        <title>Description of Gloeomargarita lithophora gen. nov., sp. nov., a thylakoid-bearing basal-branching cyanobacterium with intracellular carbonates, and proposal for Gloeomargaritales ord. nov.</title>
        <authorList>
            <person name="Moreira D."/>
            <person name="Tavera R."/>
            <person name="Benzerara K."/>
            <person name="Skouri-Panet F."/>
            <person name="Couradeau E."/>
            <person name="Gerard E."/>
            <person name="Loussert C."/>
            <person name="Novelo E."/>
            <person name="Zivanovic Y."/>
            <person name="Lopez-Garcia P."/>
        </authorList>
    </citation>
    <scope>NUCLEOTIDE SEQUENCE [LARGE SCALE GENOMIC DNA]</scope>
    <source>
        <strain evidence="18 19">D10</strain>
    </source>
</reference>